<accession>X0UYF8</accession>
<dbReference type="SUPFAM" id="SSF50447">
    <property type="entry name" value="Translation proteins"/>
    <property type="match status" value="1"/>
</dbReference>
<name>X0UYF8_9ZZZZ</name>
<dbReference type="Pfam" id="PF22594">
    <property type="entry name" value="GTP-eEF1A_C"/>
    <property type="match status" value="1"/>
</dbReference>
<dbReference type="GO" id="GO:0005525">
    <property type="term" value="F:GTP binding"/>
    <property type="evidence" value="ECO:0007669"/>
    <property type="project" value="UniProtKB-KW"/>
</dbReference>
<protein>
    <recommendedName>
        <fullName evidence="6">Tr-type G domain-containing protein</fullName>
    </recommendedName>
</protein>
<dbReference type="AlphaFoldDB" id="X0UYF8"/>
<dbReference type="InterPro" id="IPR054696">
    <property type="entry name" value="GTP-eEF1A_C"/>
</dbReference>
<dbReference type="Pfam" id="PF03144">
    <property type="entry name" value="GTP_EFTU_D2"/>
    <property type="match status" value="1"/>
</dbReference>
<evidence type="ECO:0000256" key="1">
    <source>
        <dbReference type="ARBA" id="ARBA00022741"/>
    </source>
</evidence>
<reference evidence="5" key="1">
    <citation type="journal article" date="2014" name="Front. Microbiol.">
        <title>High frequency of phylogenetically diverse reductive dehalogenase-homologous genes in deep subseafloor sedimentary metagenomes.</title>
        <authorList>
            <person name="Kawai M."/>
            <person name="Futagami T."/>
            <person name="Toyoda A."/>
            <person name="Takaki Y."/>
            <person name="Nishi S."/>
            <person name="Hori S."/>
            <person name="Arai W."/>
            <person name="Tsubouchi T."/>
            <person name="Morono Y."/>
            <person name="Uchiyama I."/>
            <person name="Ito T."/>
            <person name="Fujiyama A."/>
            <person name="Inagaki F."/>
            <person name="Takami H."/>
        </authorList>
    </citation>
    <scope>NUCLEOTIDE SEQUENCE</scope>
    <source>
        <strain evidence="5">Expedition CK06-06</strain>
    </source>
</reference>
<evidence type="ECO:0000259" key="4">
    <source>
        <dbReference type="Pfam" id="PF22594"/>
    </source>
</evidence>
<dbReference type="InterPro" id="IPR004161">
    <property type="entry name" value="EFTu-like_2"/>
</dbReference>
<dbReference type="SUPFAM" id="SSF50465">
    <property type="entry name" value="EF-Tu/eEF-1alpha/eIF2-gamma C-terminal domain"/>
    <property type="match status" value="1"/>
</dbReference>
<organism evidence="5">
    <name type="scientific">marine sediment metagenome</name>
    <dbReference type="NCBI Taxonomy" id="412755"/>
    <lineage>
        <taxon>unclassified sequences</taxon>
        <taxon>metagenomes</taxon>
        <taxon>ecological metagenomes</taxon>
    </lineage>
</organism>
<dbReference type="Gene3D" id="3.40.50.300">
    <property type="entry name" value="P-loop containing nucleotide triphosphate hydrolases"/>
    <property type="match status" value="1"/>
</dbReference>
<evidence type="ECO:0008006" key="6">
    <source>
        <dbReference type="Google" id="ProtNLM"/>
    </source>
</evidence>
<dbReference type="InterPro" id="IPR027417">
    <property type="entry name" value="P-loop_NTPase"/>
</dbReference>
<feature type="domain" description="Translation elongation factor EFTu-like" evidence="3">
    <location>
        <begin position="99"/>
        <end position="162"/>
    </location>
</feature>
<feature type="domain" description="GTP-eEF1A C-terminal" evidence="4">
    <location>
        <begin position="174"/>
        <end position="268"/>
    </location>
</feature>
<dbReference type="InterPro" id="IPR009001">
    <property type="entry name" value="Transl_elong_EF1A/Init_IF2_C"/>
</dbReference>
<keyword evidence="1" id="KW-0547">Nucleotide-binding</keyword>
<evidence type="ECO:0000259" key="3">
    <source>
        <dbReference type="Pfam" id="PF03144"/>
    </source>
</evidence>
<dbReference type="EMBL" id="BARS01025544">
    <property type="protein sequence ID" value="GAG05338.1"/>
    <property type="molecule type" value="Genomic_DNA"/>
</dbReference>
<dbReference type="PANTHER" id="PTHR23115">
    <property type="entry name" value="TRANSLATION FACTOR"/>
    <property type="match status" value="1"/>
</dbReference>
<keyword evidence="2" id="KW-0342">GTP-binding</keyword>
<feature type="non-terminal residue" evidence="5">
    <location>
        <position position="1"/>
    </location>
</feature>
<evidence type="ECO:0000256" key="2">
    <source>
        <dbReference type="ARBA" id="ARBA00023134"/>
    </source>
</evidence>
<dbReference type="Gene3D" id="2.40.30.10">
    <property type="entry name" value="Translation factors"/>
    <property type="match status" value="2"/>
</dbReference>
<evidence type="ECO:0000313" key="5">
    <source>
        <dbReference type="EMBL" id="GAG05338.1"/>
    </source>
</evidence>
<dbReference type="InterPro" id="IPR050100">
    <property type="entry name" value="TRAFAC_GTPase_members"/>
</dbReference>
<dbReference type="SUPFAM" id="SSF52540">
    <property type="entry name" value="P-loop containing nucleoside triphosphate hydrolases"/>
    <property type="match status" value="1"/>
</dbReference>
<feature type="non-terminal residue" evidence="5">
    <location>
        <position position="268"/>
    </location>
</feature>
<comment type="caution">
    <text evidence="5">The sequence shown here is derived from an EMBL/GenBank/DDBJ whole genome shotgun (WGS) entry which is preliminary data.</text>
</comment>
<proteinExistence type="predicted"/>
<gene>
    <name evidence="5" type="ORF">S01H1_40345</name>
</gene>
<dbReference type="InterPro" id="IPR009000">
    <property type="entry name" value="Transl_B-barrel_sf"/>
</dbReference>
<sequence>LVVAINKMDTVAYQESSYQKIGDELTHLLNRLGYRHVSMIPVSAMSGDNVYTNTKKMKWYIGPTLIDALDETIHPPISPSNKPLRAVVQDTYPYKDNQTIIACKIETGTLQTKTDVVFNPKGQTGCLKKILVYGSDLEYAKPGDPVGLIVDGVDAVERGDVLSYSHSQPKKVKRFVAQVILFSETPLLEGEEITIRYGTAEKQCCVQKILSEMDPIRFTISALNPKLLRGNSVGEIEFSAREPLCLEKYSDLPQLGRFIIEDAKGTVA</sequence>